<comment type="function">
    <text evidence="5">Involved in transvection phenomena (= synapsis-dependent gene expression), where the synaptic pairing of chromosomes carrying genes with which zeste interacts influences the expression of these genes. Zeste binds to DNA and stimulates transcription from a nearby promoter.</text>
</comment>
<keyword evidence="8" id="KW-1185">Reference proteome</keyword>
<protein>
    <recommendedName>
        <fullName evidence="2">Regulatory protein zeste</fullName>
    </recommendedName>
</protein>
<evidence type="ECO:0000256" key="5">
    <source>
        <dbReference type="ARBA" id="ARBA00025466"/>
    </source>
</evidence>
<reference evidence="7 8" key="1">
    <citation type="submission" date="2023-01" db="EMBL/GenBank/DDBJ databases">
        <authorList>
            <person name="Whitehead M."/>
        </authorList>
    </citation>
    <scope>NUCLEOTIDE SEQUENCE [LARGE SCALE GENOMIC DNA]</scope>
</reference>
<evidence type="ECO:0000256" key="4">
    <source>
        <dbReference type="ARBA" id="ARBA00023163"/>
    </source>
</evidence>
<evidence type="ECO:0000256" key="3">
    <source>
        <dbReference type="ARBA" id="ARBA00023015"/>
    </source>
</evidence>
<proteinExistence type="predicted"/>
<accession>A0AAV0WUP7</accession>
<dbReference type="AlphaFoldDB" id="A0AAV0WUP7"/>
<dbReference type="EMBL" id="CARXXK010000002">
    <property type="protein sequence ID" value="CAI6359186.1"/>
    <property type="molecule type" value="Genomic_DNA"/>
</dbReference>
<feature type="domain" description="Myb/SANT-like DNA-binding" evidence="6">
    <location>
        <begin position="9"/>
        <end position="80"/>
    </location>
</feature>
<keyword evidence="3" id="KW-0805">Transcription regulation</keyword>
<keyword evidence="4" id="KW-0804">Transcription</keyword>
<organism evidence="7 8">
    <name type="scientific">Macrosiphum euphorbiae</name>
    <name type="common">potato aphid</name>
    <dbReference type="NCBI Taxonomy" id="13131"/>
    <lineage>
        <taxon>Eukaryota</taxon>
        <taxon>Metazoa</taxon>
        <taxon>Ecdysozoa</taxon>
        <taxon>Arthropoda</taxon>
        <taxon>Hexapoda</taxon>
        <taxon>Insecta</taxon>
        <taxon>Pterygota</taxon>
        <taxon>Neoptera</taxon>
        <taxon>Paraneoptera</taxon>
        <taxon>Hemiptera</taxon>
        <taxon>Sternorrhyncha</taxon>
        <taxon>Aphidomorpha</taxon>
        <taxon>Aphidoidea</taxon>
        <taxon>Aphididae</taxon>
        <taxon>Macrosiphini</taxon>
        <taxon>Macrosiphum</taxon>
    </lineage>
</organism>
<comment type="subunit">
    <text evidence="1">Self-associates forming complexes of several hundred monomers.</text>
</comment>
<evidence type="ECO:0000313" key="7">
    <source>
        <dbReference type="EMBL" id="CAI6359186.1"/>
    </source>
</evidence>
<dbReference type="Pfam" id="PF13873">
    <property type="entry name" value="Myb_DNA-bind_5"/>
    <property type="match status" value="1"/>
</dbReference>
<comment type="caution">
    <text evidence="7">The sequence shown here is derived from an EMBL/GenBank/DDBJ whole genome shotgun (WGS) entry which is preliminary data.</text>
</comment>
<dbReference type="InterPro" id="IPR028002">
    <property type="entry name" value="Myb_DNA-bind_5"/>
</dbReference>
<evidence type="ECO:0000259" key="6">
    <source>
        <dbReference type="Pfam" id="PF13873"/>
    </source>
</evidence>
<gene>
    <name evidence="7" type="ORF">MEUPH1_LOCUS14620</name>
</gene>
<evidence type="ECO:0000313" key="8">
    <source>
        <dbReference type="Proteomes" id="UP001160148"/>
    </source>
</evidence>
<name>A0AAV0WUP7_9HEMI</name>
<dbReference type="Proteomes" id="UP001160148">
    <property type="component" value="Unassembled WGS sequence"/>
</dbReference>
<evidence type="ECO:0000256" key="1">
    <source>
        <dbReference type="ARBA" id="ARBA00011764"/>
    </source>
</evidence>
<evidence type="ECO:0000256" key="2">
    <source>
        <dbReference type="ARBA" id="ARBA00016807"/>
    </source>
</evidence>
<sequence>MNSKVKRERSTNCIASELELLVDLVVRHNKILENKKTDAVTANVKSKTWDILAKAFNSNSLNGFRSEKSLKSKYEHLKKGAASCVITVHIIRALK</sequence>